<evidence type="ECO:0000313" key="2">
    <source>
        <dbReference type="EMBL" id="PHH80982.1"/>
    </source>
</evidence>
<dbReference type="PANTHER" id="PTHR43591">
    <property type="entry name" value="METHYLTRANSFERASE"/>
    <property type="match status" value="1"/>
</dbReference>
<dbReference type="OrthoDB" id="2013972at2759"/>
<dbReference type="Proteomes" id="UP000226431">
    <property type="component" value="Unassembled WGS sequence"/>
</dbReference>
<dbReference type="CDD" id="cd02440">
    <property type="entry name" value="AdoMet_MTases"/>
    <property type="match status" value="1"/>
</dbReference>
<dbReference type="Pfam" id="PF13489">
    <property type="entry name" value="Methyltransf_23"/>
    <property type="match status" value="1"/>
</dbReference>
<proteinExistence type="inferred from homology"/>
<reference evidence="2 3" key="1">
    <citation type="submission" date="2017-06" db="EMBL/GenBank/DDBJ databases">
        <title>Ant-infecting Ophiocordyceps genomes reveal a high diversity of potential behavioral manipulation genes and a possible major role for enterotoxins.</title>
        <authorList>
            <person name="De Bekker C."/>
            <person name="Evans H.C."/>
            <person name="Brachmann A."/>
            <person name="Hughes D.P."/>
        </authorList>
    </citation>
    <scope>NUCLEOTIDE SEQUENCE [LARGE SCALE GENOMIC DNA]</scope>
    <source>
        <strain evidence="2 3">Map16</strain>
    </source>
</reference>
<keyword evidence="3" id="KW-1185">Reference proteome</keyword>
<dbReference type="InterPro" id="IPR029063">
    <property type="entry name" value="SAM-dependent_MTases_sf"/>
</dbReference>
<dbReference type="AlphaFoldDB" id="A0A2C5ZMG4"/>
<dbReference type="STRING" id="2004952.A0A2C5ZMG4"/>
<accession>A0A2C5ZMG4</accession>
<comment type="similarity">
    <text evidence="1">Belongs to the methyltransferase superfamily. LaeA methyltransferase family.</text>
</comment>
<evidence type="ECO:0008006" key="4">
    <source>
        <dbReference type="Google" id="ProtNLM"/>
    </source>
</evidence>
<sequence length="465" mass="51468">MARIGLEGFEFTFECAGEGRIVDSSVSLSESVTAFPEEFGRTYHAYRAGSYAFPNDALERERLALQGLALRRLLGGRLFLAPISRPRMVLDVATGIGDWAIQMGDLFPDASVVATDLSPIQPDEVPPNVSFFVEDSSDPWEYSQRFDYIHTRATAGCWADFERQIARQAIDALVPGGWFEAQEMDSVVACDDDTLDWGGPLATWFRELTTAGQKSHRPFILGSRLPEMLKRVGFVDVQVRTYKMPLNPWSEAEDERELGRLWERNMLSGLSGFSLRAFNRVYGRSAAEIGVGLVGKPGDAVFSQQLDSYVSDPRSLMISLFEKQLDSYSSSHSSLMTLPPSQQPRQLTLSLSLHQPSQHLRPQKLNIIILKSRNNSLKHQQPLFTTTLHILLQQMTRLPNPRLDNPRHPLPRGDIRTDDEGLDAAVRVDEDVAAPSADPGVDDAAAVAVEVADGLVGGQEVEDGG</sequence>
<name>A0A2C5ZMG4_9HYPO</name>
<evidence type="ECO:0000256" key="1">
    <source>
        <dbReference type="ARBA" id="ARBA00038158"/>
    </source>
</evidence>
<gene>
    <name evidence="2" type="ORF">CDD80_5192</name>
</gene>
<evidence type="ECO:0000313" key="3">
    <source>
        <dbReference type="Proteomes" id="UP000226431"/>
    </source>
</evidence>
<comment type="caution">
    <text evidence="2">The sequence shown here is derived from an EMBL/GenBank/DDBJ whole genome shotgun (WGS) entry which is preliminary data.</text>
</comment>
<dbReference type="GO" id="GO:0008168">
    <property type="term" value="F:methyltransferase activity"/>
    <property type="evidence" value="ECO:0007669"/>
    <property type="project" value="TreeGrafter"/>
</dbReference>
<dbReference type="PANTHER" id="PTHR43591:SF14">
    <property type="entry name" value="METHYLTRANSFERASE"/>
    <property type="match status" value="1"/>
</dbReference>
<dbReference type="SUPFAM" id="SSF53335">
    <property type="entry name" value="S-adenosyl-L-methionine-dependent methyltransferases"/>
    <property type="match status" value="1"/>
</dbReference>
<dbReference type="EMBL" id="NJES01000005">
    <property type="protein sequence ID" value="PHH80982.1"/>
    <property type="molecule type" value="Genomic_DNA"/>
</dbReference>
<organism evidence="2 3">
    <name type="scientific">Ophiocordyceps camponoti-rufipedis</name>
    <dbReference type="NCBI Taxonomy" id="2004952"/>
    <lineage>
        <taxon>Eukaryota</taxon>
        <taxon>Fungi</taxon>
        <taxon>Dikarya</taxon>
        <taxon>Ascomycota</taxon>
        <taxon>Pezizomycotina</taxon>
        <taxon>Sordariomycetes</taxon>
        <taxon>Hypocreomycetidae</taxon>
        <taxon>Hypocreales</taxon>
        <taxon>Ophiocordycipitaceae</taxon>
        <taxon>Ophiocordyceps</taxon>
    </lineage>
</organism>
<dbReference type="Gene3D" id="3.40.50.150">
    <property type="entry name" value="Vaccinia Virus protein VP39"/>
    <property type="match status" value="1"/>
</dbReference>
<protein>
    <recommendedName>
        <fullName evidence="4">Methyltransferase domain-containing protein</fullName>
    </recommendedName>
</protein>